<dbReference type="CDD" id="cd22884">
    <property type="entry name" value="TOM22"/>
    <property type="match status" value="1"/>
</dbReference>
<dbReference type="Gene3D" id="3.40.50.150">
    <property type="entry name" value="Vaccinia Virus protein VP39"/>
    <property type="match status" value="1"/>
</dbReference>
<reference evidence="2" key="1">
    <citation type="submission" date="2022-08" db="EMBL/GenBank/DDBJ databases">
        <authorList>
            <person name="Gutierrez-Valencia J."/>
        </authorList>
    </citation>
    <scope>NUCLEOTIDE SEQUENCE</scope>
</reference>
<sequence>MSWRRAGLSIRRNVVDNRRLCTATRRRQVEDEGDWFYSSEWWGTDSDGQTVLRTDSDHGNGVVSVLAYPSSRPAHTEWPKTERWLQERYAALHPSHQKKGCLKILGYQWRTLHFNETTRQSTAKVMAAYHGSKPGSLFLMQQPHCLAVPYLKSMAATGLNALACCDYDLAGVAVGQKKMRVLCIGHGGGSLPLFLASKLQGAEVDIVEIDPVVISTSIRAMGFPAFSLMNPSGQRATPNPSTMDVVLWKGIHERLRLYEADAENFILNTSKTTVYDMVFIDAYDGDDIFPRKLWDPDSPFLEALSQHLHPEHGAIVVNLHSSELPSVSSSSSSFFFDQSLPMTRHVSKVCRAYKEVILGNGIGAAFTVSVPWVCNVSLVVCRGLKTGDNGGNCRDAVLGNLLSRSSEVENTEPRILTPPFTLLLEISSSFFFWSAMAVLGKKRLSTGRGEDAGILARAKQTLSESRILGVSREFAGDATYVAKRLAKSTGKAAWIAGTTFLILVVPLIIEMDREAQLTEYEAQQSHLLGAPPTTMP</sequence>
<dbReference type="EMBL" id="CAMGYJ010000006">
    <property type="protein sequence ID" value="CAI0436950.1"/>
    <property type="molecule type" value="Genomic_DNA"/>
</dbReference>
<evidence type="ECO:0000313" key="3">
    <source>
        <dbReference type="Proteomes" id="UP001154282"/>
    </source>
</evidence>
<dbReference type="PANTHER" id="PTHR46867:SF6">
    <property type="entry name" value="MITOCHONDRIAL IMPORT RECEPTOR SUBUNIT TOM9-2-LIKE"/>
    <property type="match status" value="1"/>
</dbReference>
<evidence type="ECO:0000256" key="1">
    <source>
        <dbReference type="SAM" id="Phobius"/>
    </source>
</evidence>
<dbReference type="InterPro" id="IPR017411">
    <property type="entry name" value="Tom22_pln"/>
</dbReference>
<keyword evidence="1" id="KW-1133">Transmembrane helix</keyword>
<dbReference type="Proteomes" id="UP001154282">
    <property type="component" value="Unassembled WGS sequence"/>
</dbReference>
<protein>
    <submittedName>
        <fullName evidence="2">Uncharacterized protein</fullName>
    </submittedName>
</protein>
<comment type="caution">
    <text evidence="2">The sequence shown here is derived from an EMBL/GenBank/DDBJ whole genome shotgun (WGS) entry which is preliminary data.</text>
</comment>
<keyword evidence="3" id="KW-1185">Reference proteome</keyword>
<gene>
    <name evidence="2" type="ORF">LITE_LOCUS25285</name>
</gene>
<keyword evidence="1" id="KW-0812">Transmembrane</keyword>
<name>A0AAV0LTP7_9ROSI</name>
<organism evidence="2 3">
    <name type="scientific">Linum tenue</name>
    <dbReference type="NCBI Taxonomy" id="586396"/>
    <lineage>
        <taxon>Eukaryota</taxon>
        <taxon>Viridiplantae</taxon>
        <taxon>Streptophyta</taxon>
        <taxon>Embryophyta</taxon>
        <taxon>Tracheophyta</taxon>
        <taxon>Spermatophyta</taxon>
        <taxon>Magnoliopsida</taxon>
        <taxon>eudicotyledons</taxon>
        <taxon>Gunneridae</taxon>
        <taxon>Pentapetalae</taxon>
        <taxon>rosids</taxon>
        <taxon>fabids</taxon>
        <taxon>Malpighiales</taxon>
        <taxon>Linaceae</taxon>
        <taxon>Linum</taxon>
    </lineage>
</organism>
<proteinExistence type="predicted"/>
<accession>A0AAV0LTP7</accession>
<dbReference type="AlphaFoldDB" id="A0AAV0LTP7"/>
<dbReference type="PANTHER" id="PTHR46867">
    <property type="entry name" value="MITOCHONDRIAL IMPORT RECEPTOR SUBUNIT TOM9-2"/>
    <property type="match status" value="1"/>
</dbReference>
<feature type="transmembrane region" description="Helical" evidence="1">
    <location>
        <begin position="492"/>
        <end position="509"/>
    </location>
</feature>
<keyword evidence="1" id="KW-0472">Membrane</keyword>
<evidence type="ECO:0000313" key="2">
    <source>
        <dbReference type="EMBL" id="CAI0436950.1"/>
    </source>
</evidence>
<dbReference type="InterPro" id="IPR029063">
    <property type="entry name" value="SAM-dependent_MTases_sf"/>
</dbReference>
<dbReference type="SUPFAM" id="SSF53335">
    <property type="entry name" value="S-adenosyl-L-methionine-dependent methyltransferases"/>
    <property type="match status" value="1"/>
</dbReference>